<protein>
    <submittedName>
        <fullName evidence="1">Uncharacterized protein</fullName>
    </submittedName>
</protein>
<proteinExistence type="predicted"/>
<reference evidence="1" key="1">
    <citation type="submission" date="2020-08" db="EMBL/GenBank/DDBJ databases">
        <title>Multicomponent nature underlies the extraordinary mechanical properties of spider dragline silk.</title>
        <authorList>
            <person name="Kono N."/>
            <person name="Nakamura H."/>
            <person name="Mori M."/>
            <person name="Yoshida Y."/>
            <person name="Ohtoshi R."/>
            <person name="Malay A.D."/>
            <person name="Moran D.A.P."/>
            <person name="Tomita M."/>
            <person name="Numata K."/>
            <person name="Arakawa K."/>
        </authorList>
    </citation>
    <scope>NUCLEOTIDE SEQUENCE</scope>
</reference>
<keyword evidence="2" id="KW-1185">Reference proteome</keyword>
<dbReference type="EMBL" id="BMAU01021356">
    <property type="protein sequence ID" value="GFY20640.1"/>
    <property type="molecule type" value="Genomic_DNA"/>
</dbReference>
<gene>
    <name evidence="1" type="ORF">TNCV_1118741</name>
</gene>
<sequence length="69" mass="6934">MPPLAHGVQQGDALCHLTGNSQTGCVKSVVAQSPLYGVASVGSSSFRALVAEAPDSGRPMDKLALGVVV</sequence>
<evidence type="ECO:0000313" key="2">
    <source>
        <dbReference type="Proteomes" id="UP000887159"/>
    </source>
</evidence>
<dbReference type="Proteomes" id="UP000887159">
    <property type="component" value="Unassembled WGS sequence"/>
</dbReference>
<organism evidence="1 2">
    <name type="scientific">Trichonephila clavipes</name>
    <name type="common">Golden silk orbweaver</name>
    <name type="synonym">Nephila clavipes</name>
    <dbReference type="NCBI Taxonomy" id="2585209"/>
    <lineage>
        <taxon>Eukaryota</taxon>
        <taxon>Metazoa</taxon>
        <taxon>Ecdysozoa</taxon>
        <taxon>Arthropoda</taxon>
        <taxon>Chelicerata</taxon>
        <taxon>Arachnida</taxon>
        <taxon>Araneae</taxon>
        <taxon>Araneomorphae</taxon>
        <taxon>Entelegynae</taxon>
        <taxon>Araneoidea</taxon>
        <taxon>Nephilidae</taxon>
        <taxon>Trichonephila</taxon>
    </lineage>
</organism>
<name>A0A8X6T096_TRICX</name>
<evidence type="ECO:0000313" key="1">
    <source>
        <dbReference type="EMBL" id="GFY20640.1"/>
    </source>
</evidence>
<accession>A0A8X6T096</accession>
<comment type="caution">
    <text evidence="1">The sequence shown here is derived from an EMBL/GenBank/DDBJ whole genome shotgun (WGS) entry which is preliminary data.</text>
</comment>
<dbReference type="AlphaFoldDB" id="A0A8X6T096"/>